<gene>
    <name evidence="14" type="ORF">Salat_0422900</name>
</gene>
<dbReference type="InterPro" id="IPR011009">
    <property type="entry name" value="Kinase-like_dom_sf"/>
</dbReference>
<keyword evidence="14" id="KW-0675">Receptor</keyword>
<feature type="chain" id="PRO_5042117372" evidence="12">
    <location>
        <begin position="32"/>
        <end position="593"/>
    </location>
</feature>
<keyword evidence="8 11" id="KW-1133">Transmembrane helix</keyword>
<keyword evidence="7" id="KW-0067">ATP-binding</keyword>
<dbReference type="AlphaFoldDB" id="A0AAE1Z251"/>
<dbReference type="InterPro" id="IPR050647">
    <property type="entry name" value="Plant_LRR-RLKs"/>
</dbReference>
<dbReference type="Gene3D" id="3.30.200.20">
    <property type="entry name" value="Phosphorylase Kinase, domain 1"/>
    <property type="match status" value="1"/>
</dbReference>
<evidence type="ECO:0000256" key="3">
    <source>
        <dbReference type="ARBA" id="ARBA00022692"/>
    </source>
</evidence>
<evidence type="ECO:0000256" key="9">
    <source>
        <dbReference type="ARBA" id="ARBA00023136"/>
    </source>
</evidence>
<evidence type="ECO:0000259" key="13">
    <source>
        <dbReference type="PROSITE" id="PS50011"/>
    </source>
</evidence>
<dbReference type="InterPro" id="IPR001611">
    <property type="entry name" value="Leu-rich_rpt"/>
</dbReference>
<dbReference type="InterPro" id="IPR001245">
    <property type="entry name" value="Ser-Thr/Tyr_kinase_cat_dom"/>
</dbReference>
<keyword evidence="3 11" id="KW-0812">Transmembrane</keyword>
<keyword evidence="14" id="KW-0418">Kinase</keyword>
<proteinExistence type="predicted"/>
<keyword evidence="4 12" id="KW-0732">Signal</keyword>
<name>A0AAE1Z251_9LAMI</name>
<dbReference type="Gene3D" id="1.10.510.10">
    <property type="entry name" value="Transferase(Phosphotransferase) domain 1"/>
    <property type="match status" value="1"/>
</dbReference>
<keyword evidence="14" id="KW-0808">Transferase</keyword>
<dbReference type="GO" id="GO:0004672">
    <property type="term" value="F:protein kinase activity"/>
    <property type="evidence" value="ECO:0007669"/>
    <property type="project" value="InterPro"/>
</dbReference>
<dbReference type="Pfam" id="PF08263">
    <property type="entry name" value="LRRNT_2"/>
    <property type="match status" value="1"/>
</dbReference>
<dbReference type="Gene3D" id="3.80.10.10">
    <property type="entry name" value="Ribonuclease Inhibitor"/>
    <property type="match status" value="1"/>
</dbReference>
<evidence type="ECO:0000256" key="11">
    <source>
        <dbReference type="SAM" id="Phobius"/>
    </source>
</evidence>
<dbReference type="FunFam" id="3.80.10.10:FF:000400">
    <property type="entry name" value="Nuclear pore complex protein NUP107"/>
    <property type="match status" value="1"/>
</dbReference>
<evidence type="ECO:0000256" key="8">
    <source>
        <dbReference type="ARBA" id="ARBA00022989"/>
    </source>
</evidence>
<feature type="transmembrane region" description="Helical" evidence="11">
    <location>
        <begin position="234"/>
        <end position="258"/>
    </location>
</feature>
<evidence type="ECO:0000256" key="1">
    <source>
        <dbReference type="ARBA" id="ARBA00004370"/>
    </source>
</evidence>
<comment type="subcellular location">
    <subcellularLocation>
        <location evidence="1">Membrane</location>
    </subcellularLocation>
</comment>
<keyword evidence="15" id="KW-1185">Reference proteome</keyword>
<evidence type="ECO:0000256" key="12">
    <source>
        <dbReference type="SAM" id="SignalP"/>
    </source>
</evidence>
<accession>A0AAE1Z251</accession>
<dbReference type="PANTHER" id="PTHR48056:SF81">
    <property type="entry name" value="RECEPTOR PROTEIN-TYROSINE KINASE CEPR1"/>
    <property type="match status" value="1"/>
</dbReference>
<feature type="signal peptide" evidence="12">
    <location>
        <begin position="1"/>
        <end position="31"/>
    </location>
</feature>
<dbReference type="Proteomes" id="UP001293254">
    <property type="component" value="Unassembled WGS sequence"/>
</dbReference>
<dbReference type="Pfam" id="PF07714">
    <property type="entry name" value="PK_Tyr_Ser-Thr"/>
    <property type="match status" value="1"/>
</dbReference>
<dbReference type="Pfam" id="PF00560">
    <property type="entry name" value="LRR_1"/>
    <property type="match status" value="2"/>
</dbReference>
<keyword evidence="9 11" id="KW-0472">Membrane</keyword>
<comment type="caution">
    <text evidence="14">The sequence shown here is derived from an EMBL/GenBank/DDBJ whole genome shotgun (WGS) entry which is preliminary data.</text>
</comment>
<keyword evidence="10" id="KW-0325">Glycoprotein</keyword>
<organism evidence="14 15">
    <name type="scientific">Sesamum alatum</name>
    <dbReference type="NCBI Taxonomy" id="300844"/>
    <lineage>
        <taxon>Eukaryota</taxon>
        <taxon>Viridiplantae</taxon>
        <taxon>Streptophyta</taxon>
        <taxon>Embryophyta</taxon>
        <taxon>Tracheophyta</taxon>
        <taxon>Spermatophyta</taxon>
        <taxon>Magnoliopsida</taxon>
        <taxon>eudicotyledons</taxon>
        <taxon>Gunneridae</taxon>
        <taxon>Pentapetalae</taxon>
        <taxon>asterids</taxon>
        <taxon>lamiids</taxon>
        <taxon>Lamiales</taxon>
        <taxon>Pedaliaceae</taxon>
        <taxon>Sesamum</taxon>
    </lineage>
</organism>
<dbReference type="EMBL" id="JACGWO010000001">
    <property type="protein sequence ID" value="KAK4440880.1"/>
    <property type="molecule type" value="Genomic_DNA"/>
</dbReference>
<evidence type="ECO:0000313" key="14">
    <source>
        <dbReference type="EMBL" id="KAK4440880.1"/>
    </source>
</evidence>
<dbReference type="PANTHER" id="PTHR48056">
    <property type="entry name" value="LRR RECEPTOR-LIKE SERINE/THREONINE-PROTEIN KINASE-RELATED"/>
    <property type="match status" value="1"/>
</dbReference>
<protein>
    <submittedName>
        <fullName evidence="14">Inactive leucine-rich repeat receptor-like protein kinase</fullName>
    </submittedName>
</protein>
<sequence>MDHRSRAITQALRWPLLLLLPMTAMFPMVYCEQTEIDCLRSIKESLEDPLNNLSAWEFNVNPGESDRFICEFPGIECWGNLNGNKILNIGLSGMGLRGEFPRGIANCSALTALDLSDNHLYGPIPSDIGRLASFLTYLNLSNNTFSGEIPPGIADCSYLNVLELDSNLLTGGIPAGLVGLKRLQIFTVANNLLSGPVPEFPYLKFLPESYANNAGLCGEPLDPCAAHNPHRSPFMSGFFVGWPVFSALFLVIGLFTPLEKVVIKFIRRKGMRTPRLESNPSSERMENTMISMLEKFATRMSVLELSKATDSFSQNNVVAVDEMGTTYKAMLSNGWCLAIKRLISAPHIEHEFQTEILTLGRLRHRNLVPLVGFCCELNERFLAYKFMPNGSLHDCLSSDPDKAKIMEWPVRVRIAVGIAKGLAWLHQNRVVHRGISSECILLDENFNPRISDFGKATILNDTCLSREPLSTEFPGLGSYKRDVHCFGMVLLELITGTKYNEIFSSSDVHMSEKISHLLNQPQLLGVPIQSMVEQGFYDQIFHYLRIAGKCLDYDRGNGPGMEEVYQMLSGISRCGAMDDSHDTSMKNEIEFAK</sequence>
<evidence type="ECO:0000256" key="7">
    <source>
        <dbReference type="ARBA" id="ARBA00022840"/>
    </source>
</evidence>
<dbReference type="SUPFAM" id="SSF56112">
    <property type="entry name" value="Protein kinase-like (PK-like)"/>
    <property type="match status" value="1"/>
</dbReference>
<keyword evidence="2" id="KW-0433">Leucine-rich repeat</keyword>
<dbReference type="InterPro" id="IPR032675">
    <property type="entry name" value="LRR_dom_sf"/>
</dbReference>
<dbReference type="SUPFAM" id="SSF52058">
    <property type="entry name" value="L domain-like"/>
    <property type="match status" value="1"/>
</dbReference>
<evidence type="ECO:0000256" key="2">
    <source>
        <dbReference type="ARBA" id="ARBA00022614"/>
    </source>
</evidence>
<dbReference type="GO" id="GO:0016020">
    <property type="term" value="C:membrane"/>
    <property type="evidence" value="ECO:0007669"/>
    <property type="project" value="UniProtKB-SubCell"/>
</dbReference>
<keyword evidence="5" id="KW-0677">Repeat</keyword>
<dbReference type="InterPro" id="IPR013210">
    <property type="entry name" value="LRR_N_plant-typ"/>
</dbReference>
<keyword evidence="6" id="KW-0547">Nucleotide-binding</keyword>
<reference evidence="14" key="1">
    <citation type="submission" date="2020-06" db="EMBL/GenBank/DDBJ databases">
        <authorList>
            <person name="Li T."/>
            <person name="Hu X."/>
            <person name="Zhang T."/>
            <person name="Song X."/>
            <person name="Zhang H."/>
            <person name="Dai N."/>
            <person name="Sheng W."/>
            <person name="Hou X."/>
            <person name="Wei L."/>
        </authorList>
    </citation>
    <scope>NUCLEOTIDE SEQUENCE</scope>
    <source>
        <strain evidence="14">3651</strain>
        <tissue evidence="14">Leaf</tissue>
    </source>
</reference>
<dbReference type="GO" id="GO:0005524">
    <property type="term" value="F:ATP binding"/>
    <property type="evidence" value="ECO:0007669"/>
    <property type="project" value="UniProtKB-KW"/>
</dbReference>
<evidence type="ECO:0000256" key="4">
    <source>
        <dbReference type="ARBA" id="ARBA00022729"/>
    </source>
</evidence>
<dbReference type="PROSITE" id="PS50011">
    <property type="entry name" value="PROTEIN_KINASE_DOM"/>
    <property type="match status" value="1"/>
</dbReference>
<feature type="domain" description="Protein kinase" evidence="13">
    <location>
        <begin position="312"/>
        <end position="568"/>
    </location>
</feature>
<evidence type="ECO:0000313" key="15">
    <source>
        <dbReference type="Proteomes" id="UP001293254"/>
    </source>
</evidence>
<reference evidence="14" key="2">
    <citation type="journal article" date="2024" name="Plant">
        <title>Genomic evolution and insights into agronomic trait innovations of Sesamum species.</title>
        <authorList>
            <person name="Miao H."/>
            <person name="Wang L."/>
            <person name="Qu L."/>
            <person name="Liu H."/>
            <person name="Sun Y."/>
            <person name="Le M."/>
            <person name="Wang Q."/>
            <person name="Wei S."/>
            <person name="Zheng Y."/>
            <person name="Lin W."/>
            <person name="Duan Y."/>
            <person name="Cao H."/>
            <person name="Xiong S."/>
            <person name="Wang X."/>
            <person name="Wei L."/>
            <person name="Li C."/>
            <person name="Ma Q."/>
            <person name="Ju M."/>
            <person name="Zhao R."/>
            <person name="Li G."/>
            <person name="Mu C."/>
            <person name="Tian Q."/>
            <person name="Mei H."/>
            <person name="Zhang T."/>
            <person name="Gao T."/>
            <person name="Zhang H."/>
        </authorList>
    </citation>
    <scope>NUCLEOTIDE SEQUENCE</scope>
    <source>
        <strain evidence="14">3651</strain>
    </source>
</reference>
<evidence type="ECO:0000256" key="5">
    <source>
        <dbReference type="ARBA" id="ARBA00022737"/>
    </source>
</evidence>
<evidence type="ECO:0000256" key="6">
    <source>
        <dbReference type="ARBA" id="ARBA00022741"/>
    </source>
</evidence>
<evidence type="ECO:0000256" key="10">
    <source>
        <dbReference type="ARBA" id="ARBA00023180"/>
    </source>
</evidence>
<dbReference type="InterPro" id="IPR000719">
    <property type="entry name" value="Prot_kinase_dom"/>
</dbReference>